<sequence>MGWHPLCKKEGNALCRRCLWGNYRRACCNHASCWICCRSVCGQASGNISIRCAQALRNRGRSWRLPDWSVCMRIEYHNTHQIPFSHLGSSGSYMYVGGGGG</sequence>
<dbReference type="EMBL" id="LN890990">
    <property type="protein sequence ID" value="CUS12472.1"/>
    <property type="molecule type" value="Genomic_DNA"/>
</dbReference>
<protein>
    <submittedName>
        <fullName evidence="1">Uncharacterized protein</fullName>
    </submittedName>
</protein>
<evidence type="ECO:0000313" key="1">
    <source>
        <dbReference type="EMBL" id="CUS12472.1"/>
    </source>
</evidence>
<evidence type="ECO:0000313" key="2">
    <source>
        <dbReference type="Proteomes" id="UP001412239"/>
    </source>
</evidence>
<name>A0A292PXZ9_9PEZI</name>
<proteinExistence type="predicted"/>
<organism evidence="1 2">
    <name type="scientific">Tuber aestivum</name>
    <name type="common">summer truffle</name>
    <dbReference type="NCBI Taxonomy" id="59557"/>
    <lineage>
        <taxon>Eukaryota</taxon>
        <taxon>Fungi</taxon>
        <taxon>Dikarya</taxon>
        <taxon>Ascomycota</taxon>
        <taxon>Pezizomycotina</taxon>
        <taxon>Pezizomycetes</taxon>
        <taxon>Pezizales</taxon>
        <taxon>Tuberaceae</taxon>
        <taxon>Tuber</taxon>
    </lineage>
</organism>
<accession>A0A292PXZ9</accession>
<gene>
    <name evidence="1" type="ORF">GSTUAT00003437001</name>
</gene>
<reference evidence="1" key="1">
    <citation type="submission" date="2015-10" db="EMBL/GenBank/DDBJ databases">
        <authorList>
            <person name="Regsiter A."/>
            <person name="william w."/>
        </authorList>
    </citation>
    <scope>NUCLEOTIDE SEQUENCE</scope>
    <source>
        <strain evidence="1">Montdore</strain>
    </source>
</reference>
<dbReference type="AlphaFoldDB" id="A0A292PXZ9"/>
<keyword evidence="2" id="KW-1185">Reference proteome</keyword>
<dbReference type="Proteomes" id="UP001412239">
    <property type="component" value="Unassembled WGS sequence"/>
</dbReference>